<evidence type="ECO:0000256" key="8">
    <source>
        <dbReference type="PIRSR" id="PIRSR001399-1"/>
    </source>
</evidence>
<evidence type="ECO:0000313" key="12">
    <source>
        <dbReference type="Proteomes" id="UP000069241"/>
    </source>
</evidence>
<comment type="pathway">
    <text evidence="2 7">Metabolic intermediate biosynthesis; chorismate biosynthesis; chorismate from D-erythrose 4-phosphate and phosphoenolpyruvate: step 3/7.</text>
</comment>
<dbReference type="Proteomes" id="UP000069241">
    <property type="component" value="Chromosome"/>
</dbReference>
<feature type="active site" description="Proton acceptor" evidence="7 8">
    <location>
        <position position="22"/>
    </location>
</feature>
<comment type="similarity">
    <text evidence="3 7">Belongs to the type-II 3-dehydroquinase family.</text>
</comment>
<dbReference type="EC" id="4.2.1.10" evidence="5 7"/>
<dbReference type="Pfam" id="PF01220">
    <property type="entry name" value="DHquinase_II"/>
    <property type="match status" value="1"/>
</dbReference>
<dbReference type="InterPro" id="IPR001874">
    <property type="entry name" value="DHquinase_II"/>
</dbReference>
<dbReference type="AlphaFoldDB" id="A0A109W4T9"/>
<dbReference type="GO" id="GO:0008652">
    <property type="term" value="P:amino acid biosynthetic process"/>
    <property type="evidence" value="ECO:0007669"/>
    <property type="project" value="UniProtKB-KW"/>
</dbReference>
<feature type="binding site" evidence="7 9">
    <location>
        <position position="80"/>
    </location>
    <ligand>
        <name>substrate</name>
    </ligand>
</feature>
<dbReference type="RefSeq" id="WP_062253757.1">
    <property type="nucleotide sequence ID" value="NZ_CP014229.1"/>
</dbReference>
<evidence type="ECO:0000256" key="1">
    <source>
        <dbReference type="ARBA" id="ARBA00001864"/>
    </source>
</evidence>
<dbReference type="GO" id="GO:0009073">
    <property type="term" value="P:aromatic amino acid family biosynthetic process"/>
    <property type="evidence" value="ECO:0007669"/>
    <property type="project" value="UniProtKB-KW"/>
</dbReference>
<dbReference type="PIRSF" id="PIRSF001399">
    <property type="entry name" value="DHquinase_II"/>
    <property type="match status" value="1"/>
</dbReference>
<evidence type="ECO:0000256" key="9">
    <source>
        <dbReference type="PIRSR" id="PIRSR001399-2"/>
    </source>
</evidence>
<evidence type="ECO:0000256" key="5">
    <source>
        <dbReference type="ARBA" id="ARBA00012060"/>
    </source>
</evidence>
<name>A0A109W4T9_9BACT</name>
<dbReference type="NCBIfam" id="TIGR01088">
    <property type="entry name" value="aroQ"/>
    <property type="match status" value="1"/>
</dbReference>
<dbReference type="EMBL" id="CP014229">
    <property type="protein sequence ID" value="AMD90905.1"/>
    <property type="molecule type" value="Genomic_DNA"/>
</dbReference>
<dbReference type="PANTHER" id="PTHR21272">
    <property type="entry name" value="CATABOLIC 3-DEHYDROQUINASE"/>
    <property type="match status" value="1"/>
</dbReference>
<evidence type="ECO:0000313" key="11">
    <source>
        <dbReference type="EMBL" id="AMD90905.1"/>
    </source>
</evidence>
<feature type="site" description="Transition state stabilizer" evidence="7 10">
    <location>
        <position position="17"/>
    </location>
</feature>
<keyword evidence="7" id="KW-0028">Amino-acid biosynthesis</keyword>
<comment type="catalytic activity">
    <reaction evidence="1 7">
        <text>3-dehydroquinate = 3-dehydroshikimate + H2O</text>
        <dbReference type="Rhea" id="RHEA:21096"/>
        <dbReference type="ChEBI" id="CHEBI:15377"/>
        <dbReference type="ChEBI" id="CHEBI:16630"/>
        <dbReference type="ChEBI" id="CHEBI:32364"/>
        <dbReference type="EC" id="4.2.1.10"/>
    </reaction>
</comment>
<dbReference type="STRING" id="44742.AXF13_12650"/>
<evidence type="ECO:0000256" key="7">
    <source>
        <dbReference type="HAMAP-Rule" id="MF_00169"/>
    </source>
</evidence>
<dbReference type="SUPFAM" id="SSF52304">
    <property type="entry name" value="Type II 3-dehydroquinate dehydratase"/>
    <property type="match status" value="1"/>
</dbReference>
<evidence type="ECO:0000256" key="6">
    <source>
        <dbReference type="ARBA" id="ARBA00023239"/>
    </source>
</evidence>
<dbReference type="CDD" id="cd00466">
    <property type="entry name" value="DHQase_II"/>
    <property type="match status" value="1"/>
</dbReference>
<protein>
    <recommendedName>
        <fullName evidence="5 7">3-dehydroquinate dehydratase</fullName>
        <shortName evidence="7">3-dehydroquinase</shortName>
        <ecNumber evidence="5 7">4.2.1.10</ecNumber>
    </recommendedName>
    <alternativeName>
        <fullName evidence="7">Type II DHQase</fullName>
    </alternativeName>
</protein>
<reference evidence="12" key="1">
    <citation type="submission" date="2016-02" db="EMBL/GenBank/DDBJ databases">
        <authorList>
            <person name="Holder M.E."/>
            <person name="Ajami N.J."/>
            <person name="Petrosino J.F."/>
        </authorList>
    </citation>
    <scope>NUCLEOTIDE SEQUENCE [LARGE SCALE GENOMIC DNA]</scope>
    <source>
        <strain evidence="12">CCUG 45958</strain>
    </source>
</reference>
<evidence type="ECO:0000256" key="2">
    <source>
        <dbReference type="ARBA" id="ARBA00004902"/>
    </source>
</evidence>
<keyword evidence="12" id="KW-1185">Reference proteome</keyword>
<dbReference type="GO" id="GO:0019631">
    <property type="term" value="P:quinate catabolic process"/>
    <property type="evidence" value="ECO:0007669"/>
    <property type="project" value="TreeGrafter"/>
</dbReference>
<dbReference type="InterPro" id="IPR036441">
    <property type="entry name" value="DHquinase_II_sf"/>
</dbReference>
<accession>A0A109W4T9</accession>
<evidence type="ECO:0000256" key="10">
    <source>
        <dbReference type="PIRSR" id="PIRSR001399-3"/>
    </source>
</evidence>
<organism evidence="11 12">
    <name type="scientific">Desulfovibrio fairfieldensis</name>
    <dbReference type="NCBI Taxonomy" id="44742"/>
    <lineage>
        <taxon>Bacteria</taxon>
        <taxon>Pseudomonadati</taxon>
        <taxon>Thermodesulfobacteriota</taxon>
        <taxon>Desulfovibrionia</taxon>
        <taxon>Desulfovibrionales</taxon>
        <taxon>Desulfovibrionaceae</taxon>
        <taxon>Desulfovibrio</taxon>
    </lineage>
</organism>
<dbReference type="PANTHER" id="PTHR21272:SF3">
    <property type="entry name" value="CATABOLIC 3-DEHYDROQUINASE"/>
    <property type="match status" value="1"/>
</dbReference>
<feature type="binding site" evidence="7 9">
    <location>
        <begin position="101"/>
        <end position="102"/>
    </location>
    <ligand>
        <name>substrate</name>
    </ligand>
</feature>
<feature type="binding site" evidence="7 9">
    <location>
        <position position="111"/>
    </location>
    <ligand>
        <name>substrate</name>
    </ligand>
</feature>
<dbReference type="Gene3D" id="3.40.50.9100">
    <property type="entry name" value="Dehydroquinase, class II"/>
    <property type="match status" value="1"/>
</dbReference>
<feature type="binding site" evidence="7 9">
    <location>
        <position position="74"/>
    </location>
    <ligand>
        <name>substrate</name>
    </ligand>
</feature>
<dbReference type="HAMAP" id="MF_00169">
    <property type="entry name" value="AroQ"/>
    <property type="match status" value="1"/>
</dbReference>
<dbReference type="GO" id="GO:0009423">
    <property type="term" value="P:chorismate biosynthetic process"/>
    <property type="evidence" value="ECO:0007669"/>
    <property type="project" value="UniProtKB-UniRule"/>
</dbReference>
<feature type="binding site" evidence="7 9">
    <location>
        <position position="87"/>
    </location>
    <ligand>
        <name>substrate</name>
    </ligand>
</feature>
<evidence type="ECO:0000256" key="4">
    <source>
        <dbReference type="ARBA" id="ARBA00011193"/>
    </source>
</evidence>
<gene>
    <name evidence="7" type="primary">aroQ</name>
    <name evidence="11" type="ORF">AXF13_12650</name>
</gene>
<sequence>MKILILHGVNLNMFGKRDPAHYGTATLADINAALADLGKELGVELETFQTNHEGEMVERIHRVPGEGIRAVVINAGAWTHYSYAIADALAILDMPVVEVHMSNVHAREAFRHESVLSTVSAGSIAGFGVQSYLLGLRAAWNLIQNTRDTRRL</sequence>
<comment type="subunit">
    <text evidence="4 7">Homododecamer.</text>
</comment>
<dbReference type="UniPathway" id="UPA00053">
    <property type="reaction ID" value="UER00086"/>
</dbReference>
<keyword evidence="6 7" id="KW-0456">Lyase</keyword>
<dbReference type="GO" id="GO:0003855">
    <property type="term" value="F:3-dehydroquinate dehydratase activity"/>
    <property type="evidence" value="ECO:0007669"/>
    <property type="project" value="UniProtKB-UniRule"/>
</dbReference>
<dbReference type="NCBIfam" id="NF003806">
    <property type="entry name" value="PRK05395.1-3"/>
    <property type="match status" value="1"/>
</dbReference>
<feature type="active site" description="Proton donor" evidence="7 8">
    <location>
        <position position="100"/>
    </location>
</feature>
<dbReference type="KEGG" id="dfi:AXF13_12650"/>
<keyword evidence="7" id="KW-0057">Aromatic amino acid biosynthesis</keyword>
<comment type="function">
    <text evidence="7">Catalyzes a trans-dehydration via an enolate intermediate.</text>
</comment>
<dbReference type="NCBIfam" id="NF003807">
    <property type="entry name" value="PRK05395.1-4"/>
    <property type="match status" value="1"/>
</dbReference>
<dbReference type="NCBIfam" id="NF003805">
    <property type="entry name" value="PRK05395.1-2"/>
    <property type="match status" value="1"/>
</dbReference>
<proteinExistence type="inferred from homology"/>
<evidence type="ECO:0000256" key="3">
    <source>
        <dbReference type="ARBA" id="ARBA00011037"/>
    </source>
</evidence>